<keyword evidence="4" id="KW-1185">Reference proteome</keyword>
<dbReference type="GO" id="GO:0016899">
    <property type="term" value="F:oxidoreductase activity, acting on the CH-OH group of donors, oxygen as acceptor"/>
    <property type="evidence" value="ECO:0007669"/>
    <property type="project" value="InterPro"/>
</dbReference>
<sequence>MTEGTRQYRSWGRPDAALSRAFRPRWRDFELPGDEGRVLPFGNGRSYGDSCLNPGGSVIDMRGLDRFISFDTETGVLACEAGVLLDEILRVIVPRGWFLPVTPGTRFVTLGGAIANDVHGKNHHLAGSFGHHLRRFELLRSDGTRRICSADENADWFAATIGGLGLTGLITWAEIALKPVHGPAIETEVEQFTDLDRFLELSDAAHDDFEYTAAWIDSTRPDPGDMRGLFFRGNHAPAGTPAPAAPRPLPGPPFTPPFSMVPSLVVRPFNFLTYAKPRAPRGIAHYEPFFYPLDRVANWNRLFGRRGFFQHQSVVPRAVAREAVGALIGKVAGTNSGSTLSVLKVFGDATPRGLLSFPRPGVTLALDIPDRGARSLELMADLDRVVMEAGGAIYPAKDARMDPAVFRQGFPRWQEFETYRDPGFSSGFWRRVMEENL</sequence>
<dbReference type="InterPro" id="IPR036318">
    <property type="entry name" value="FAD-bd_PCMH-like_sf"/>
</dbReference>
<dbReference type="PANTHER" id="PTHR43762">
    <property type="entry name" value="L-GULONOLACTONE OXIDASE"/>
    <property type="match status" value="1"/>
</dbReference>
<name>A0A3M0M7Q7_9RHOB</name>
<dbReference type="GO" id="GO:0071949">
    <property type="term" value="F:FAD binding"/>
    <property type="evidence" value="ECO:0007669"/>
    <property type="project" value="InterPro"/>
</dbReference>
<dbReference type="AlphaFoldDB" id="A0A3M0M7Q7"/>
<proteinExistence type="predicted"/>
<gene>
    <name evidence="3" type="ORF">C9E81_15205</name>
</gene>
<evidence type="ECO:0000313" key="3">
    <source>
        <dbReference type="EMBL" id="RMC33659.1"/>
    </source>
</evidence>
<reference evidence="3 4" key="1">
    <citation type="submission" date="2018-07" db="EMBL/GenBank/DDBJ databases">
        <authorList>
            <person name="Zhang Y."/>
            <person name="Wang L."/>
            <person name="Ma S."/>
        </authorList>
    </citation>
    <scope>NUCLEOTIDE SEQUENCE [LARGE SCALE GENOMIC DNA]</scope>
    <source>
        <strain evidence="3 4">4-2</strain>
    </source>
</reference>
<accession>A0A3M0M7Q7</accession>
<evidence type="ECO:0000313" key="4">
    <source>
        <dbReference type="Proteomes" id="UP000273516"/>
    </source>
</evidence>
<dbReference type="InterPro" id="IPR010031">
    <property type="entry name" value="FAD_lactone_oxidase-like"/>
</dbReference>
<organism evidence="3 4">
    <name type="scientific">Paracoccus alkanivorans</name>
    <dbReference type="NCBI Taxonomy" id="2116655"/>
    <lineage>
        <taxon>Bacteria</taxon>
        <taxon>Pseudomonadati</taxon>
        <taxon>Pseudomonadota</taxon>
        <taxon>Alphaproteobacteria</taxon>
        <taxon>Rhodobacterales</taxon>
        <taxon>Paracoccaceae</taxon>
        <taxon>Paracoccus</taxon>
    </lineage>
</organism>
<dbReference type="EMBL" id="QOKZ01000006">
    <property type="protein sequence ID" value="RMC33659.1"/>
    <property type="molecule type" value="Genomic_DNA"/>
</dbReference>
<keyword evidence="1" id="KW-0285">Flavoprotein</keyword>
<dbReference type="InterPro" id="IPR006094">
    <property type="entry name" value="Oxid_FAD_bind_N"/>
</dbReference>
<keyword evidence="1" id="KW-0274">FAD</keyword>
<dbReference type="Proteomes" id="UP000273516">
    <property type="component" value="Unassembled WGS sequence"/>
</dbReference>
<dbReference type="Pfam" id="PF01565">
    <property type="entry name" value="FAD_binding_4"/>
    <property type="match status" value="1"/>
</dbReference>
<dbReference type="SUPFAM" id="SSF56176">
    <property type="entry name" value="FAD-binding/transporter-associated domain-like"/>
    <property type="match status" value="1"/>
</dbReference>
<evidence type="ECO:0000259" key="2">
    <source>
        <dbReference type="PROSITE" id="PS51387"/>
    </source>
</evidence>
<protein>
    <submittedName>
        <fullName evidence="3">FAD-binding oxidoreductase</fullName>
    </submittedName>
</protein>
<dbReference type="InterPro" id="IPR016169">
    <property type="entry name" value="FAD-bd_PCMH_sub2"/>
</dbReference>
<dbReference type="PROSITE" id="PS51387">
    <property type="entry name" value="FAD_PCMH"/>
    <property type="match status" value="1"/>
</dbReference>
<evidence type="ECO:0000256" key="1">
    <source>
        <dbReference type="ARBA" id="ARBA00022827"/>
    </source>
</evidence>
<dbReference type="PANTHER" id="PTHR43762:SF1">
    <property type="entry name" value="D-ARABINONO-1,4-LACTONE OXIDASE"/>
    <property type="match status" value="1"/>
</dbReference>
<dbReference type="InterPro" id="IPR016166">
    <property type="entry name" value="FAD-bd_PCMH"/>
</dbReference>
<comment type="caution">
    <text evidence="3">The sequence shown here is derived from an EMBL/GenBank/DDBJ whole genome shotgun (WGS) entry which is preliminary data.</text>
</comment>
<dbReference type="Gene3D" id="3.30.465.10">
    <property type="match status" value="1"/>
</dbReference>
<dbReference type="RefSeq" id="WP_122113214.1">
    <property type="nucleotide sequence ID" value="NZ_QOKZ01000006.1"/>
</dbReference>
<feature type="domain" description="FAD-binding PCMH-type" evidence="2">
    <location>
        <begin position="1"/>
        <end position="180"/>
    </location>
</feature>
<dbReference type="OrthoDB" id="9811557at2"/>